<dbReference type="InterPro" id="IPR011011">
    <property type="entry name" value="Znf_FYVE_PHD"/>
</dbReference>
<keyword evidence="2 4" id="KW-0863">Zinc-finger</keyword>
<name>A0A833QXB6_9POAL</name>
<dbReference type="SUPFAM" id="SSF57903">
    <property type="entry name" value="FYVE/PHD zinc finger"/>
    <property type="match status" value="1"/>
</dbReference>
<reference evidence="6" key="1">
    <citation type="submission" date="2020-01" db="EMBL/GenBank/DDBJ databases">
        <title>Genome sequence of Kobresia littledalei, the first chromosome-level genome in the family Cyperaceae.</title>
        <authorList>
            <person name="Qu G."/>
        </authorList>
    </citation>
    <scope>NUCLEOTIDE SEQUENCE</scope>
    <source>
        <strain evidence="6">C.B.Clarke</strain>
        <tissue evidence="6">Leaf</tissue>
    </source>
</reference>
<dbReference type="Gene3D" id="3.30.40.10">
    <property type="entry name" value="Zinc/RING finger domain, C3HC4 (zinc finger)"/>
    <property type="match status" value="1"/>
</dbReference>
<keyword evidence="6" id="KW-0489">Methyltransferase</keyword>
<dbReference type="Proteomes" id="UP000623129">
    <property type="component" value="Unassembled WGS sequence"/>
</dbReference>
<evidence type="ECO:0000256" key="3">
    <source>
        <dbReference type="ARBA" id="ARBA00022833"/>
    </source>
</evidence>
<dbReference type="InterPro" id="IPR019786">
    <property type="entry name" value="Zinc_finger_PHD-type_CS"/>
</dbReference>
<evidence type="ECO:0000256" key="2">
    <source>
        <dbReference type="ARBA" id="ARBA00022771"/>
    </source>
</evidence>
<sequence length="209" mass="23944">MGKGKDIGWKHGELVNSDSHHWKCNYCGITRCGDGVLRLKQHLEGQGRDVVNCSRIPNAVRQKMQLHYLNAKRKCYRAGHGEHLPVSKAEDGDGEFLIYGHSECAYKYFHKMCLQSRHITVKKEETSRCWYCPSCLCRSCLRDEHDELTVLCDGCDDAYHIYCMTPSHDSIPEGIWYCGNCKTSKEGRGIIKSGRELQQAGWWTHGFDI</sequence>
<evidence type="ECO:0000259" key="5">
    <source>
        <dbReference type="PROSITE" id="PS50016"/>
    </source>
</evidence>
<dbReference type="Pfam" id="PF00628">
    <property type="entry name" value="PHD"/>
    <property type="match status" value="1"/>
</dbReference>
<evidence type="ECO:0000313" key="7">
    <source>
        <dbReference type="Proteomes" id="UP000623129"/>
    </source>
</evidence>
<dbReference type="SMART" id="SM00249">
    <property type="entry name" value="PHD"/>
    <property type="match status" value="1"/>
</dbReference>
<keyword evidence="7" id="KW-1185">Reference proteome</keyword>
<dbReference type="PROSITE" id="PS50016">
    <property type="entry name" value="ZF_PHD_2"/>
    <property type="match status" value="1"/>
</dbReference>
<gene>
    <name evidence="6" type="ORF">FCM35_KLT04672</name>
</gene>
<dbReference type="PANTHER" id="PTHR47162:SF9">
    <property type="entry name" value="PHD FINGER PROTEIN EHD3-LIKE"/>
    <property type="match status" value="1"/>
</dbReference>
<keyword evidence="1" id="KW-0479">Metal-binding</keyword>
<comment type="caution">
    <text evidence="6">The sequence shown here is derived from an EMBL/GenBank/DDBJ whole genome shotgun (WGS) entry which is preliminary data.</text>
</comment>
<keyword evidence="6" id="KW-0808">Transferase</keyword>
<feature type="domain" description="PHD-type" evidence="5">
    <location>
        <begin position="134"/>
        <end position="184"/>
    </location>
</feature>
<dbReference type="OrthoDB" id="1903104at2759"/>
<proteinExistence type="predicted"/>
<dbReference type="EMBL" id="SWLB01000014">
    <property type="protein sequence ID" value="KAF3329341.1"/>
    <property type="molecule type" value="Genomic_DNA"/>
</dbReference>
<dbReference type="GO" id="GO:0032259">
    <property type="term" value="P:methylation"/>
    <property type="evidence" value="ECO:0007669"/>
    <property type="project" value="UniProtKB-KW"/>
</dbReference>
<protein>
    <submittedName>
        <fullName evidence="6">Lysine-specific demethylase 5C</fullName>
    </submittedName>
</protein>
<dbReference type="AlphaFoldDB" id="A0A833QXB6"/>
<evidence type="ECO:0000256" key="4">
    <source>
        <dbReference type="PROSITE-ProRule" id="PRU00146"/>
    </source>
</evidence>
<dbReference type="GO" id="GO:0008168">
    <property type="term" value="F:methyltransferase activity"/>
    <property type="evidence" value="ECO:0007669"/>
    <property type="project" value="UniProtKB-KW"/>
</dbReference>
<dbReference type="InterPro" id="IPR019787">
    <property type="entry name" value="Znf_PHD-finger"/>
</dbReference>
<evidence type="ECO:0000313" key="6">
    <source>
        <dbReference type="EMBL" id="KAF3329341.1"/>
    </source>
</evidence>
<dbReference type="InterPro" id="IPR013083">
    <property type="entry name" value="Znf_RING/FYVE/PHD"/>
</dbReference>
<accession>A0A833QXB6</accession>
<dbReference type="InterPro" id="IPR001965">
    <property type="entry name" value="Znf_PHD"/>
</dbReference>
<dbReference type="PROSITE" id="PS01359">
    <property type="entry name" value="ZF_PHD_1"/>
    <property type="match status" value="1"/>
</dbReference>
<organism evidence="6 7">
    <name type="scientific">Carex littledalei</name>
    <dbReference type="NCBI Taxonomy" id="544730"/>
    <lineage>
        <taxon>Eukaryota</taxon>
        <taxon>Viridiplantae</taxon>
        <taxon>Streptophyta</taxon>
        <taxon>Embryophyta</taxon>
        <taxon>Tracheophyta</taxon>
        <taxon>Spermatophyta</taxon>
        <taxon>Magnoliopsida</taxon>
        <taxon>Liliopsida</taxon>
        <taxon>Poales</taxon>
        <taxon>Cyperaceae</taxon>
        <taxon>Cyperoideae</taxon>
        <taxon>Cariceae</taxon>
        <taxon>Carex</taxon>
        <taxon>Carex subgen. Euthyceras</taxon>
    </lineage>
</organism>
<evidence type="ECO:0000256" key="1">
    <source>
        <dbReference type="ARBA" id="ARBA00022723"/>
    </source>
</evidence>
<dbReference type="CDD" id="cd15604">
    <property type="entry name" value="PHD1_KDM5C_5D"/>
    <property type="match status" value="1"/>
</dbReference>
<keyword evidence="3" id="KW-0862">Zinc</keyword>
<dbReference type="GO" id="GO:0008270">
    <property type="term" value="F:zinc ion binding"/>
    <property type="evidence" value="ECO:0007669"/>
    <property type="project" value="UniProtKB-KW"/>
</dbReference>
<dbReference type="PANTHER" id="PTHR47162">
    <property type="entry name" value="OS02G0192300 PROTEIN"/>
    <property type="match status" value="1"/>
</dbReference>